<gene>
    <name evidence="1" type="ORF">DD559_06905</name>
</gene>
<dbReference type="Gene3D" id="6.10.280.50">
    <property type="match status" value="1"/>
</dbReference>
<dbReference type="InterPro" id="IPR038444">
    <property type="entry name" value="DUF465_sf"/>
</dbReference>
<protein>
    <recommendedName>
        <fullName evidence="3">DUF465 domain-containing protein</fullName>
    </recommendedName>
</protein>
<dbReference type="OrthoDB" id="7392037at2"/>
<proteinExistence type="predicted"/>
<dbReference type="AlphaFoldDB" id="A0A2U0SCJ5"/>
<evidence type="ECO:0000313" key="1">
    <source>
        <dbReference type="EMBL" id="PVX29097.1"/>
    </source>
</evidence>
<sequence>MHNAHISALNAKHSHLDKRIAAESQRPLPDQILLAQLKKAKLRVKEEMQR</sequence>
<dbReference type="Proteomes" id="UP000245890">
    <property type="component" value="Unassembled WGS sequence"/>
</dbReference>
<comment type="caution">
    <text evidence="1">The sequence shown here is derived from an EMBL/GenBank/DDBJ whole genome shotgun (WGS) entry which is preliminary data.</text>
</comment>
<organism evidence="1 2">
    <name type="scientific">Sphingomonas pokkalii</name>
    <dbReference type="NCBI Taxonomy" id="2175090"/>
    <lineage>
        <taxon>Bacteria</taxon>
        <taxon>Pseudomonadati</taxon>
        <taxon>Pseudomonadota</taxon>
        <taxon>Alphaproteobacteria</taxon>
        <taxon>Sphingomonadales</taxon>
        <taxon>Sphingomonadaceae</taxon>
        <taxon>Sphingomonas</taxon>
    </lineage>
</organism>
<evidence type="ECO:0000313" key="2">
    <source>
        <dbReference type="Proteomes" id="UP000245890"/>
    </source>
</evidence>
<dbReference type="Pfam" id="PF04325">
    <property type="entry name" value="DUF465"/>
    <property type="match status" value="1"/>
</dbReference>
<accession>A0A2U0SCJ5</accession>
<keyword evidence="2" id="KW-1185">Reference proteome</keyword>
<dbReference type="EMBL" id="QENQ01000001">
    <property type="protein sequence ID" value="PVX29097.1"/>
    <property type="molecule type" value="Genomic_DNA"/>
</dbReference>
<evidence type="ECO:0008006" key="3">
    <source>
        <dbReference type="Google" id="ProtNLM"/>
    </source>
</evidence>
<name>A0A2U0SCJ5_9SPHN</name>
<dbReference type="InterPro" id="IPR007420">
    <property type="entry name" value="DUF465"/>
</dbReference>
<reference evidence="1 2" key="1">
    <citation type="submission" date="2018-05" db="EMBL/GenBank/DDBJ databases">
        <title>Description of Sphingomonas pokkalii sp nov, isolated from the rhizosphere of saline tolerant pokkali rice and its draft genome analysis.</title>
        <authorList>
            <person name="Menon R."/>
            <person name="Kumari S."/>
            <person name="Rameshkumar N."/>
        </authorList>
    </citation>
    <scope>NUCLEOTIDE SEQUENCE [LARGE SCALE GENOMIC DNA]</scope>
    <source>
        <strain evidence="1 2">L3B27</strain>
    </source>
</reference>